<dbReference type="GO" id="GO:0009658">
    <property type="term" value="P:chloroplast organization"/>
    <property type="evidence" value="ECO:0007669"/>
    <property type="project" value="TreeGrafter"/>
</dbReference>
<gene>
    <name evidence="2 3" type="primary">LOC113847171</name>
</gene>
<dbReference type="PANTHER" id="PTHR33415:SF4">
    <property type="entry name" value="DCL PROTEIN (DUF3223)"/>
    <property type="match status" value="1"/>
</dbReference>
<dbReference type="GO" id="GO:1901259">
    <property type="term" value="P:chloroplast rRNA processing"/>
    <property type="evidence" value="ECO:0007669"/>
    <property type="project" value="TreeGrafter"/>
</dbReference>
<dbReference type="GeneID" id="113847171"/>
<proteinExistence type="predicted"/>
<reference evidence="2 3" key="2">
    <citation type="submission" date="2025-04" db="UniProtKB">
        <authorList>
            <consortium name="RefSeq"/>
        </authorList>
    </citation>
    <scope>IDENTIFICATION</scope>
    <source>
        <tissue evidence="2 3">Young leaves</tissue>
    </source>
</reference>
<dbReference type="RefSeq" id="XP_027331888.1">
    <property type="nucleotide sequence ID" value="XM_027476087.1"/>
</dbReference>
<dbReference type="Pfam" id="PF11523">
    <property type="entry name" value="DUF3223"/>
    <property type="match status" value="1"/>
</dbReference>
<dbReference type="RefSeq" id="XP_027331889.1">
    <property type="nucleotide sequence ID" value="XM_027476088.1"/>
</dbReference>
<organism evidence="1 2">
    <name type="scientific">Abrus precatorius</name>
    <name type="common">Indian licorice</name>
    <name type="synonym">Glycine abrus</name>
    <dbReference type="NCBI Taxonomy" id="3816"/>
    <lineage>
        <taxon>Eukaryota</taxon>
        <taxon>Viridiplantae</taxon>
        <taxon>Streptophyta</taxon>
        <taxon>Embryophyta</taxon>
        <taxon>Tracheophyta</taxon>
        <taxon>Spermatophyta</taxon>
        <taxon>Magnoliopsida</taxon>
        <taxon>eudicotyledons</taxon>
        <taxon>Gunneridae</taxon>
        <taxon>Pentapetalae</taxon>
        <taxon>rosids</taxon>
        <taxon>fabids</taxon>
        <taxon>Fabales</taxon>
        <taxon>Fabaceae</taxon>
        <taxon>Papilionoideae</taxon>
        <taxon>50 kb inversion clade</taxon>
        <taxon>NPAAA clade</taxon>
        <taxon>indigoferoid/millettioid clade</taxon>
        <taxon>Abreae</taxon>
        <taxon>Abrus</taxon>
    </lineage>
</organism>
<dbReference type="InterPro" id="IPR044673">
    <property type="entry name" value="DCL-like"/>
</dbReference>
<dbReference type="Gene3D" id="3.10.450.40">
    <property type="match status" value="1"/>
</dbReference>
<evidence type="ECO:0000313" key="1">
    <source>
        <dbReference type="Proteomes" id="UP000694853"/>
    </source>
</evidence>
<dbReference type="Proteomes" id="UP000694853">
    <property type="component" value="Unplaced"/>
</dbReference>
<dbReference type="OrthoDB" id="695233at2759"/>
<accession>A0A8B8JMK0</accession>
<evidence type="ECO:0000313" key="3">
    <source>
        <dbReference type="RefSeq" id="XP_027331889.1"/>
    </source>
</evidence>
<dbReference type="GO" id="GO:0009507">
    <property type="term" value="C:chloroplast"/>
    <property type="evidence" value="ECO:0007669"/>
    <property type="project" value="TreeGrafter"/>
</dbReference>
<sequence length="188" mass="22159">MAARHFLLNRFRIHSFQRFTVSPPQGHRLWCSVTPSSEEASKKASGGTHLNVEDDDPEMKVQEEEIVKDIQPILMLTRKILHSPGYLSGEHLTMEDERAVFEKLLVYHPHFEDKIGCGLASIMVDHHPLYQNSRCLFVIRTDGSWIDFSYKMCLREYIRDKYQKDAEKFIERLWKPGFIQNLYEHLDH</sequence>
<dbReference type="PANTHER" id="PTHR33415">
    <property type="entry name" value="PROTEIN EMBRYO DEFECTIVE 514"/>
    <property type="match status" value="1"/>
</dbReference>
<reference evidence="1" key="1">
    <citation type="journal article" date="2019" name="Toxins">
        <title>Detection of Abrin-Like and Prepropulchellin-Like Toxin Genes and Transcripts Using Whole Genome Sequencing and Full-Length Transcript Sequencing of Abrus precatorius.</title>
        <authorList>
            <person name="Hovde B.T."/>
            <person name="Daligault H.E."/>
            <person name="Hanschen E.R."/>
            <person name="Kunde Y.A."/>
            <person name="Johnson M.B."/>
            <person name="Starkenburg S.R."/>
            <person name="Johnson S.L."/>
        </authorList>
    </citation>
    <scope>NUCLEOTIDE SEQUENCE [LARGE SCALE GENOMIC DNA]</scope>
</reference>
<keyword evidence="1" id="KW-1185">Reference proteome</keyword>
<dbReference type="KEGG" id="aprc:113847171"/>
<name>A0A8B8JMK0_ABRPR</name>
<protein>
    <submittedName>
        <fullName evidence="2 3">Protein DCL homolog, chloroplastic isoform X1</fullName>
    </submittedName>
</protein>
<evidence type="ECO:0000313" key="2">
    <source>
        <dbReference type="RefSeq" id="XP_027331888.1"/>
    </source>
</evidence>
<dbReference type="AlphaFoldDB" id="A0A8B8JMK0"/>